<proteinExistence type="inferred from homology"/>
<evidence type="ECO:0000256" key="1">
    <source>
        <dbReference type="ARBA" id="ARBA00001946"/>
    </source>
</evidence>
<evidence type="ECO:0000256" key="2">
    <source>
        <dbReference type="ARBA" id="ARBA00007265"/>
    </source>
</evidence>
<dbReference type="Pfam" id="PF01743">
    <property type="entry name" value="PolyA_pol"/>
    <property type="match status" value="1"/>
</dbReference>
<keyword evidence="4" id="KW-0819">tRNA processing</keyword>
<comment type="similarity">
    <text evidence="2 9">Belongs to the tRNA nucleotidyltransferase/poly(A) polymerase family.</text>
</comment>
<gene>
    <name evidence="13" type="primary">LOC108568566</name>
</gene>
<dbReference type="RefSeq" id="XP_017785228.1">
    <property type="nucleotide sequence ID" value="XM_017929739.1"/>
</dbReference>
<dbReference type="InterPro" id="IPR050264">
    <property type="entry name" value="Bact_CCA-adding_enz_type3_sf"/>
</dbReference>
<evidence type="ECO:0000256" key="4">
    <source>
        <dbReference type="ARBA" id="ARBA00022694"/>
    </source>
</evidence>
<protein>
    <submittedName>
        <fullName evidence="13">CCA tRNA nucleotidyltransferase 1, mitochondrial isoform X1</fullName>
    </submittedName>
</protein>
<keyword evidence="3 9" id="KW-0808">Transferase</keyword>
<evidence type="ECO:0000256" key="7">
    <source>
        <dbReference type="ARBA" id="ARBA00022741"/>
    </source>
</evidence>
<keyword evidence="9" id="KW-0694">RNA-binding</keyword>
<feature type="domain" description="Poly A polymerase head" evidence="10">
    <location>
        <begin position="77"/>
        <end position="199"/>
    </location>
</feature>
<dbReference type="SUPFAM" id="SSF81301">
    <property type="entry name" value="Nucleotidyltransferase"/>
    <property type="match status" value="1"/>
</dbReference>
<dbReference type="Gene3D" id="3.30.460.10">
    <property type="entry name" value="Beta Polymerase, domain 2"/>
    <property type="match status" value="1"/>
</dbReference>
<dbReference type="Proteomes" id="UP000695000">
    <property type="component" value="Unplaced"/>
</dbReference>
<keyword evidence="12" id="KW-1185">Reference proteome</keyword>
<reference evidence="13" key="1">
    <citation type="submission" date="2025-08" db="UniProtKB">
        <authorList>
            <consortium name="RefSeq"/>
        </authorList>
    </citation>
    <scope>IDENTIFICATION</scope>
    <source>
        <tissue evidence="13">Whole Larva</tissue>
    </source>
</reference>
<feature type="domain" description="tRNA nucleotidyltransferase/poly(A) polymerase RNA and SrmB- binding" evidence="11">
    <location>
        <begin position="234"/>
        <end position="281"/>
    </location>
</feature>
<evidence type="ECO:0000256" key="6">
    <source>
        <dbReference type="ARBA" id="ARBA00022723"/>
    </source>
</evidence>
<keyword evidence="6" id="KW-0479">Metal-binding</keyword>
<evidence type="ECO:0000256" key="9">
    <source>
        <dbReference type="RuleBase" id="RU003953"/>
    </source>
</evidence>
<dbReference type="GeneID" id="108568566"/>
<evidence type="ECO:0000256" key="5">
    <source>
        <dbReference type="ARBA" id="ARBA00022695"/>
    </source>
</evidence>
<accession>A0ABM1NEH8</accession>
<evidence type="ECO:0000313" key="12">
    <source>
        <dbReference type="Proteomes" id="UP000695000"/>
    </source>
</evidence>
<dbReference type="InterPro" id="IPR032828">
    <property type="entry name" value="PolyA_RNA-bd"/>
</dbReference>
<comment type="cofactor">
    <cofactor evidence="1">
        <name>Mg(2+)</name>
        <dbReference type="ChEBI" id="CHEBI:18420"/>
    </cofactor>
</comment>
<keyword evidence="5" id="KW-0548">Nucleotidyltransferase</keyword>
<dbReference type="PANTHER" id="PTHR46173">
    <property type="entry name" value="CCA TRNA NUCLEOTIDYLTRANSFERASE 1, MITOCHONDRIAL"/>
    <property type="match status" value="1"/>
</dbReference>
<dbReference type="SUPFAM" id="SSF81891">
    <property type="entry name" value="Poly A polymerase C-terminal region-like"/>
    <property type="match status" value="1"/>
</dbReference>
<evidence type="ECO:0000256" key="3">
    <source>
        <dbReference type="ARBA" id="ARBA00022679"/>
    </source>
</evidence>
<organism evidence="12 13">
    <name type="scientific">Nicrophorus vespilloides</name>
    <name type="common">Boreal carrion beetle</name>
    <dbReference type="NCBI Taxonomy" id="110193"/>
    <lineage>
        <taxon>Eukaryota</taxon>
        <taxon>Metazoa</taxon>
        <taxon>Ecdysozoa</taxon>
        <taxon>Arthropoda</taxon>
        <taxon>Hexapoda</taxon>
        <taxon>Insecta</taxon>
        <taxon>Pterygota</taxon>
        <taxon>Neoptera</taxon>
        <taxon>Endopterygota</taxon>
        <taxon>Coleoptera</taxon>
        <taxon>Polyphaga</taxon>
        <taxon>Staphyliniformia</taxon>
        <taxon>Silphidae</taxon>
        <taxon>Nicrophorinae</taxon>
        <taxon>Nicrophorus</taxon>
    </lineage>
</organism>
<dbReference type="PANTHER" id="PTHR46173:SF1">
    <property type="entry name" value="CCA TRNA NUCLEOTIDYLTRANSFERASE 1, MITOCHONDRIAL"/>
    <property type="match status" value="1"/>
</dbReference>
<evidence type="ECO:0000313" key="13">
    <source>
        <dbReference type="RefSeq" id="XP_017785228.1"/>
    </source>
</evidence>
<evidence type="ECO:0000259" key="10">
    <source>
        <dbReference type="Pfam" id="PF01743"/>
    </source>
</evidence>
<sequence>MILCRLIKYRFTNNIRNFSNLADLSPKERLVRCKEMAPKYRKDPVIKVLNTTEFTSIFTEELNSLSSIFKQYGYEIRIAGGAVRDLLLGKQPKDLDFATTATPDQMKTMFTEENIRMINMNGEKHGTITPRINDKENFEVTTLRIDVVTDGRHAEVQYTTDWFLDANRRDLTINSMFLGFDGTVYDYFYGFDDLQNKRIAFVGEASQRIQEDYLRILRYFRFYGRIAEESNKHEEETLKAIRDNVDGLERISGERIWVELKKILEGNFAGEIMTKIIECNIGPYIGLPKDCNTEDLLNVWKHLQGVDTNAITLLSSLINSDEEAMVLHGRLKFSAFERDLLLFLVQNRSPKLEEKPLKPYQRLVLLSKNNKTKLWVIELLKYLNSEHIKEFEDWDVPRFPVNGSMLKEKGIANGKEMGYVLNKLKDHWIEKDTCLSAEEILKELPHILVQLDLQLNNLLDPSNM</sequence>
<name>A0ABM1NEH8_NICVS</name>
<dbReference type="Pfam" id="PF12627">
    <property type="entry name" value="PolyA_pol_RNAbd"/>
    <property type="match status" value="1"/>
</dbReference>
<evidence type="ECO:0000256" key="8">
    <source>
        <dbReference type="ARBA" id="ARBA00022842"/>
    </source>
</evidence>
<keyword evidence="8" id="KW-0460">Magnesium</keyword>
<dbReference type="InterPro" id="IPR002646">
    <property type="entry name" value="PolA_pol_head_dom"/>
</dbReference>
<dbReference type="InterPro" id="IPR043519">
    <property type="entry name" value="NT_sf"/>
</dbReference>
<evidence type="ECO:0000259" key="11">
    <source>
        <dbReference type="Pfam" id="PF12627"/>
    </source>
</evidence>
<dbReference type="Gene3D" id="1.10.3090.10">
    <property type="entry name" value="cca-adding enzyme, domain 2"/>
    <property type="match status" value="1"/>
</dbReference>
<keyword evidence="7" id="KW-0547">Nucleotide-binding</keyword>
<dbReference type="CDD" id="cd05398">
    <property type="entry name" value="NT_ClassII-CCAase"/>
    <property type="match status" value="1"/>
</dbReference>